<dbReference type="Proteomes" id="UP000638263">
    <property type="component" value="Unassembled WGS sequence"/>
</dbReference>
<evidence type="ECO:0000313" key="3">
    <source>
        <dbReference type="EMBL" id="GGL37912.1"/>
    </source>
</evidence>
<feature type="domain" description="O-acyltransferase WSD1 C-terminal" evidence="2">
    <location>
        <begin position="296"/>
        <end position="441"/>
    </location>
</feature>
<dbReference type="Pfam" id="PF06974">
    <property type="entry name" value="WS_DGAT_C"/>
    <property type="match status" value="1"/>
</dbReference>
<name>A0A917VX33_9NOCA</name>
<feature type="domain" description="O-acyltransferase WSD1-like N-terminal" evidence="1">
    <location>
        <begin position="7"/>
        <end position="229"/>
    </location>
</feature>
<accession>A0A917VX33</accession>
<dbReference type="GO" id="GO:0004144">
    <property type="term" value="F:diacylglycerol O-acyltransferase activity"/>
    <property type="evidence" value="ECO:0007669"/>
    <property type="project" value="InterPro"/>
</dbReference>
<evidence type="ECO:0000259" key="1">
    <source>
        <dbReference type="Pfam" id="PF03007"/>
    </source>
</evidence>
<comment type="caution">
    <text evidence="3">The sequence shown here is derived from an EMBL/GenBank/DDBJ whole genome shotgun (WGS) entry which is preliminary data.</text>
</comment>
<dbReference type="RefSeq" id="WP_058854749.1">
    <property type="nucleotide sequence ID" value="NZ_BMMH01000020.1"/>
</dbReference>
<evidence type="ECO:0000259" key="2">
    <source>
        <dbReference type="Pfam" id="PF06974"/>
    </source>
</evidence>
<evidence type="ECO:0000313" key="4">
    <source>
        <dbReference type="Proteomes" id="UP000638263"/>
    </source>
</evidence>
<dbReference type="EMBL" id="BMMH01000020">
    <property type="protein sequence ID" value="GGL37912.1"/>
    <property type="molecule type" value="Genomic_DNA"/>
</dbReference>
<dbReference type="SUPFAM" id="SSF52777">
    <property type="entry name" value="CoA-dependent acyltransferases"/>
    <property type="match status" value="1"/>
</dbReference>
<reference evidence="3" key="1">
    <citation type="journal article" date="2014" name="Int. J. Syst. Evol. Microbiol.">
        <title>Complete genome sequence of Corynebacterium casei LMG S-19264T (=DSM 44701T), isolated from a smear-ripened cheese.</title>
        <authorList>
            <consortium name="US DOE Joint Genome Institute (JGI-PGF)"/>
            <person name="Walter F."/>
            <person name="Albersmeier A."/>
            <person name="Kalinowski J."/>
            <person name="Ruckert C."/>
        </authorList>
    </citation>
    <scope>NUCLEOTIDE SEQUENCE</scope>
    <source>
        <strain evidence="3">CGMCC 4.3508</strain>
    </source>
</reference>
<organism evidence="3 4">
    <name type="scientific">Nocardia jinanensis</name>
    <dbReference type="NCBI Taxonomy" id="382504"/>
    <lineage>
        <taxon>Bacteria</taxon>
        <taxon>Bacillati</taxon>
        <taxon>Actinomycetota</taxon>
        <taxon>Actinomycetes</taxon>
        <taxon>Mycobacteriales</taxon>
        <taxon>Nocardiaceae</taxon>
        <taxon>Nocardia</taxon>
    </lineage>
</organism>
<dbReference type="InterPro" id="IPR004255">
    <property type="entry name" value="O-acyltransferase_WSD1_N"/>
</dbReference>
<reference evidence="3" key="2">
    <citation type="submission" date="2020-09" db="EMBL/GenBank/DDBJ databases">
        <authorList>
            <person name="Sun Q."/>
            <person name="Zhou Y."/>
        </authorList>
    </citation>
    <scope>NUCLEOTIDE SEQUENCE</scope>
    <source>
        <strain evidence="3">CGMCC 4.3508</strain>
    </source>
</reference>
<protein>
    <recommendedName>
        <fullName evidence="5">Diacylglycerol O-acyltransferase</fullName>
    </recommendedName>
</protein>
<gene>
    <name evidence="3" type="ORF">GCM10011588_60720</name>
</gene>
<keyword evidence="4" id="KW-1185">Reference proteome</keyword>
<dbReference type="AlphaFoldDB" id="A0A917VX33"/>
<evidence type="ECO:0008006" key="5">
    <source>
        <dbReference type="Google" id="ProtNLM"/>
    </source>
</evidence>
<dbReference type="Pfam" id="PF03007">
    <property type="entry name" value="WS_DGAT_cat"/>
    <property type="match status" value="1"/>
</dbReference>
<proteinExistence type="predicted"/>
<dbReference type="InterPro" id="IPR009721">
    <property type="entry name" value="O-acyltransferase_WSD1_C"/>
</dbReference>
<sequence length="447" mass="48237">MIPLAPPDATMYWLSRRTRNDQFLLYCFAESAWGTTRLCDAVARRCAAIPELRVRLRVDPTGLSYPVWVPAEPHPGRIVTHRLDRTHWPDLLTALGRLLDSGVDPAVHPWRLHLFRGIRDSPVPDPLVTVVVLQISHALVDGRGASRIARALFGGDPDIAMPPAARMAPRSRIAPRALRGGLALPPAVARTLRRGFAAGRARTQLAELTAAGRVPPPASGYPPGPLNAPGEITGRAVRMLVFPARDFRIPGYSVTAVGLTAISFALERYLRDRGEEATRLGAQVPMAIPPRPGVRNNYRSLGVDLAIGENDPALRVTAIAADLAARRKRALHPLLDAQDTVTAVLPPVLLRQDVRNYPIDTVPAEITGHTVVSSVNRGPADLSFGEAPVRFTGGFPALGAVMHITHGIHGLGETVTLSLHADIAVVPDLDTYADHLRAAVRDVRRAG</sequence>
<dbReference type="GO" id="GO:0045017">
    <property type="term" value="P:glycerolipid biosynthetic process"/>
    <property type="evidence" value="ECO:0007669"/>
    <property type="project" value="InterPro"/>
</dbReference>